<evidence type="ECO:0000313" key="2">
    <source>
        <dbReference type="Proteomes" id="UP001144673"/>
    </source>
</evidence>
<gene>
    <name evidence="1" type="ORF">LMH87_004011</name>
</gene>
<dbReference type="EMBL" id="JAJHUN010000011">
    <property type="protein sequence ID" value="KAJ4145153.1"/>
    <property type="molecule type" value="Genomic_DNA"/>
</dbReference>
<dbReference type="Proteomes" id="UP001144673">
    <property type="component" value="Chromosome 2"/>
</dbReference>
<dbReference type="RefSeq" id="XP_056048823.1">
    <property type="nucleotide sequence ID" value="XM_056195167.1"/>
</dbReference>
<keyword evidence="2" id="KW-1185">Reference proteome</keyword>
<accession>A0A9W8UH84</accession>
<dbReference type="KEGG" id="amus:LMH87_004011"/>
<dbReference type="AlphaFoldDB" id="A0A9W8UH84"/>
<organism evidence="1 2">
    <name type="scientific">Akanthomyces muscarius</name>
    <name type="common">Entomopathogenic fungus</name>
    <name type="synonym">Lecanicillium muscarium</name>
    <dbReference type="NCBI Taxonomy" id="2231603"/>
    <lineage>
        <taxon>Eukaryota</taxon>
        <taxon>Fungi</taxon>
        <taxon>Dikarya</taxon>
        <taxon>Ascomycota</taxon>
        <taxon>Pezizomycotina</taxon>
        <taxon>Sordariomycetes</taxon>
        <taxon>Hypocreomycetidae</taxon>
        <taxon>Hypocreales</taxon>
        <taxon>Cordycipitaceae</taxon>
        <taxon>Akanthomyces</taxon>
    </lineage>
</organism>
<evidence type="ECO:0000313" key="1">
    <source>
        <dbReference type="EMBL" id="KAJ4145153.1"/>
    </source>
</evidence>
<reference evidence="1" key="1">
    <citation type="journal article" date="2023" name="Access Microbiol">
        <title>De-novo genome assembly for Akanthomyces muscarius, a biocontrol agent of insect agricultural pests.</title>
        <authorList>
            <person name="Erdos Z."/>
            <person name="Studholme D.J."/>
            <person name="Raymond B."/>
            <person name="Sharma M."/>
        </authorList>
    </citation>
    <scope>NUCLEOTIDE SEQUENCE</scope>
    <source>
        <strain evidence="1">Ve6</strain>
    </source>
</reference>
<name>A0A9W8UH84_AKAMU</name>
<dbReference type="GeneID" id="80891170"/>
<protein>
    <submittedName>
        <fullName evidence="1">Uncharacterized protein</fullName>
    </submittedName>
</protein>
<proteinExistence type="predicted"/>
<comment type="caution">
    <text evidence="1">The sequence shown here is derived from an EMBL/GenBank/DDBJ whole genome shotgun (WGS) entry which is preliminary data.</text>
</comment>
<sequence>MDRKCKLKVAELGETYDTHAGHIEQVTTVFRTWKPACLGMFTNNDPDRLFVQWSMDPDNANSKQDCKNARYVIPDKSPQVFDRCCERISEHSTKLQNTLPNLRTLYQIPEHSINMCVFELCVERCLCKDRKCKLKVTELGENENTYRGHIVKVITCFRKGPTCMGMFTNTSHDRPS</sequence>